<keyword evidence="2" id="KW-1185">Reference proteome</keyword>
<dbReference type="GeneID" id="24423254"/>
<reference evidence="1 2" key="2">
    <citation type="journal article" date="2013" name="PLoS ONE">
        <title>Whole genome mapping and re-organization of the nuclear and mitochondrial genomes of Babesia microti isolates.</title>
        <authorList>
            <person name="Cornillot E."/>
            <person name="Dassouli A."/>
            <person name="Garg A."/>
            <person name="Pachikara N."/>
            <person name="Randazzo S."/>
            <person name="Depoix D."/>
            <person name="Carcy B."/>
            <person name="Delbecq S."/>
            <person name="Frutos R."/>
            <person name="Silva J.C."/>
            <person name="Sutton R."/>
            <person name="Krause P.J."/>
            <person name="Mamoun C.B."/>
        </authorList>
    </citation>
    <scope>NUCLEOTIDE SEQUENCE [LARGE SCALE GENOMIC DNA]</scope>
    <source>
        <strain evidence="1 2">RI</strain>
    </source>
</reference>
<dbReference type="VEuPathDB" id="PiroplasmaDB:BMR1_01G00900"/>
<dbReference type="AlphaFoldDB" id="A0A1N6LWH3"/>
<organism evidence="1 2">
    <name type="scientific">Babesia microti (strain RI)</name>
    <dbReference type="NCBI Taxonomy" id="1133968"/>
    <lineage>
        <taxon>Eukaryota</taxon>
        <taxon>Sar</taxon>
        <taxon>Alveolata</taxon>
        <taxon>Apicomplexa</taxon>
        <taxon>Aconoidasida</taxon>
        <taxon>Piroplasmida</taxon>
        <taxon>Babesiidae</taxon>
        <taxon>Babesia</taxon>
    </lineage>
</organism>
<reference evidence="1 2" key="3">
    <citation type="journal article" date="2016" name="Sci. Rep.">
        <title>Genome-wide diversity and gene expression profiling of Babesia microti isolates identify polymorphic genes that mediate host-pathogen interactions.</title>
        <authorList>
            <person name="Silva J.C."/>
            <person name="Cornillot E."/>
            <person name="McCracken C."/>
            <person name="Usmani-Brown S."/>
            <person name="Dwivedi A."/>
            <person name="Ifeonu O.O."/>
            <person name="Crabtree J."/>
            <person name="Gotia H.T."/>
            <person name="Virji A.Z."/>
            <person name="Reynes C."/>
            <person name="Colinge J."/>
            <person name="Kumar V."/>
            <person name="Lawres L."/>
            <person name="Pazzi J.E."/>
            <person name="Pablo J.V."/>
            <person name="Hung C."/>
            <person name="Brancato J."/>
            <person name="Kumari P."/>
            <person name="Orvis J."/>
            <person name="Tretina K."/>
            <person name="Chibucos M."/>
            <person name="Ott S."/>
            <person name="Sadzewicz L."/>
            <person name="Sengamalay N."/>
            <person name="Shetty A.C."/>
            <person name="Su Q."/>
            <person name="Tallon L."/>
            <person name="Fraser C.M."/>
            <person name="Frutos R."/>
            <person name="Molina D.M."/>
            <person name="Krause P.J."/>
            <person name="Ben Mamoun C."/>
        </authorList>
    </citation>
    <scope>NUCLEOTIDE SEQUENCE [LARGE SCALE GENOMIC DNA]</scope>
    <source>
        <strain evidence="1 2">RI</strain>
    </source>
</reference>
<protein>
    <submittedName>
        <fullName evidence="1">Uncharacterized protein</fullName>
    </submittedName>
</protein>
<dbReference type="RefSeq" id="XP_021337331.1">
    <property type="nucleotide sequence ID" value="XM_021481842.1"/>
</dbReference>
<dbReference type="KEGG" id="bmic:BMR1_01G00900"/>
<proteinExistence type="predicted"/>
<dbReference type="Proteomes" id="UP000002899">
    <property type="component" value="Chromosome I"/>
</dbReference>
<gene>
    <name evidence="1" type="ORF">BMR1_01G00900</name>
</gene>
<evidence type="ECO:0000313" key="2">
    <source>
        <dbReference type="Proteomes" id="UP000002899"/>
    </source>
</evidence>
<reference evidence="1 2" key="1">
    <citation type="journal article" date="2012" name="Nucleic Acids Res.">
        <title>Sequencing of the smallest Apicomplexan genome from the human pathogen Babesia microti.</title>
        <authorList>
            <person name="Cornillot E."/>
            <person name="Hadj-Kaddour K."/>
            <person name="Dassouli A."/>
            <person name="Noel B."/>
            <person name="Ranwez V."/>
            <person name="Vacherie B."/>
            <person name="Augagneur Y."/>
            <person name="Bres V."/>
            <person name="Duclos A."/>
            <person name="Randazzo S."/>
            <person name="Carcy B."/>
            <person name="Debierre-Grockiego F."/>
            <person name="Delbecq S."/>
            <person name="Moubri-Menage K."/>
            <person name="Shams-Eldin H."/>
            <person name="Usmani-Brown S."/>
            <person name="Bringaud F."/>
            <person name="Wincker P."/>
            <person name="Vivares C.P."/>
            <person name="Schwarz R.T."/>
            <person name="Schetters T.P."/>
            <person name="Krause P.J."/>
            <person name="Gorenflot A."/>
            <person name="Berry V."/>
            <person name="Barbe V."/>
            <person name="Ben Mamoun C."/>
        </authorList>
    </citation>
    <scope>NUCLEOTIDE SEQUENCE [LARGE SCALE GENOMIC DNA]</scope>
    <source>
        <strain evidence="1 2">RI</strain>
    </source>
</reference>
<accession>A0A1N6LWH3</accession>
<sequence length="613" mass="70449">MDYRADVQPDSSRKLKLYKRIVPNVRYKRYPFIVGIKNGSSSSVLKELERATGIQNLTYESHKVANKRYYEELPYENIIKRVPLPPAYEFEPRPWIEYVAFKSLEVAKVGHCIDIWGLKTYPNEAINVLSHMIINSDFLTKSHNTSYSNDFTNTVLEGYSIDHVKCALLASFFLECKCHICGIEKFLNDVLDVIDSRFTSGSFWNISGKANLSKPEIFSELNTSPVVWHWLFQYIRRFASETTLNLFVKKSKLSKSINCWNINLMYFIEIAIRRPLDNGRYNIAYSAIDYFSRNAFYPNNGKQIKPGKSLTPKNIYMLASLANLSNPNYNREIMNSILAIVDTIDTVDFEFEDINYANILNNFSGIPIGIATFAIVDSILTFNNNLSLLLLIALLISTNIQNKNVWKKLLSVCVSDKTAKKVFKTKFVAEDHEMWITYARNPHTPYLKRRMVFKNHKKIPSDASFPFTIIDGGKLLDIVKYFKNTIKEFTPTPWCNHKISHLLNELLKRWERTCSDDISLTFPFLEIVKSSIGQADENITLSLFKYCSLDSSNSDLFNSISKSHRETQLTLFHCLLASGSEEDLLKKVDEIINYGIHTDVDVLLQKIASLGIN</sequence>
<evidence type="ECO:0000313" key="1">
    <source>
        <dbReference type="EMBL" id="SIO73223.1"/>
    </source>
</evidence>
<name>A0A1N6LWH3_BABMR</name>
<dbReference type="EMBL" id="FO082871">
    <property type="protein sequence ID" value="SIO73223.1"/>
    <property type="molecule type" value="Genomic_DNA"/>
</dbReference>